<dbReference type="InterPro" id="IPR036396">
    <property type="entry name" value="Cyt_P450_sf"/>
</dbReference>
<comment type="caution">
    <text evidence="4">The sequence shown here is derived from an EMBL/GenBank/DDBJ whole genome shotgun (WGS) entry which is preliminary data.</text>
</comment>
<dbReference type="PRINTS" id="PR00359">
    <property type="entry name" value="BP450"/>
</dbReference>
<evidence type="ECO:0000313" key="4">
    <source>
        <dbReference type="EMBL" id="MFC6761473.1"/>
    </source>
</evidence>
<keyword evidence="2" id="KW-0349">Heme</keyword>
<keyword evidence="5" id="KW-1185">Reference proteome</keyword>
<dbReference type="SUPFAM" id="SSF48264">
    <property type="entry name" value="Cytochrome P450"/>
    <property type="match status" value="1"/>
</dbReference>
<protein>
    <submittedName>
        <fullName evidence="4">Cytochrome P450</fullName>
    </submittedName>
</protein>
<dbReference type="EMBL" id="JBHSWG010000003">
    <property type="protein sequence ID" value="MFC6761473.1"/>
    <property type="molecule type" value="Genomic_DNA"/>
</dbReference>
<keyword evidence="2" id="KW-0560">Oxidoreductase</keyword>
<evidence type="ECO:0000256" key="2">
    <source>
        <dbReference type="RuleBase" id="RU000461"/>
    </source>
</evidence>
<dbReference type="InterPro" id="IPR002397">
    <property type="entry name" value="Cyt_P450_B"/>
</dbReference>
<reference evidence="5" key="1">
    <citation type="journal article" date="2019" name="Int. J. Syst. Evol. Microbiol.">
        <title>The Global Catalogue of Microorganisms (GCM) 10K type strain sequencing project: providing services to taxonomists for standard genome sequencing and annotation.</title>
        <authorList>
            <consortium name="The Broad Institute Genomics Platform"/>
            <consortium name="The Broad Institute Genome Sequencing Center for Infectious Disease"/>
            <person name="Wu L."/>
            <person name="Ma J."/>
        </authorList>
    </citation>
    <scope>NUCLEOTIDE SEQUENCE [LARGE SCALE GENOMIC DNA]</scope>
    <source>
        <strain evidence="5">CCUG 66188</strain>
    </source>
</reference>
<evidence type="ECO:0000256" key="1">
    <source>
        <dbReference type="ARBA" id="ARBA00010617"/>
    </source>
</evidence>
<dbReference type="Gene3D" id="1.10.630.10">
    <property type="entry name" value="Cytochrome P450"/>
    <property type="match status" value="1"/>
</dbReference>
<organism evidence="4 5">
    <name type="scientific">Sulfitobacter porphyrae</name>
    <dbReference type="NCBI Taxonomy" id="1246864"/>
    <lineage>
        <taxon>Bacteria</taxon>
        <taxon>Pseudomonadati</taxon>
        <taxon>Pseudomonadota</taxon>
        <taxon>Alphaproteobacteria</taxon>
        <taxon>Rhodobacterales</taxon>
        <taxon>Roseobacteraceae</taxon>
        <taxon>Sulfitobacter</taxon>
    </lineage>
</organism>
<accession>A0ABW2B7Y7</accession>
<evidence type="ECO:0000256" key="3">
    <source>
        <dbReference type="SAM" id="MobiDB-lite"/>
    </source>
</evidence>
<dbReference type="PROSITE" id="PS00086">
    <property type="entry name" value="CYTOCHROME_P450"/>
    <property type="match status" value="1"/>
</dbReference>
<sequence length="464" mass="51275">MQLIEGHAPLTPDADIPVLDVDPYDEATLADPFSWYARLREAGPVVFIPRYQVLAVGRYEETRATFSDHENFVSSRGIGFNDFKLEKPWRPPSIILEADPPEHTKTRRVMSKALSPKVVRGLMDDFRATAEEVVDGLLERSEIEGVVDLAEAFPTRVFPRAVGMRDVNPRHLVDYGAIVFNAVGPDNALRRAAMARAPEVAAWINSACARDRLTDEGLGALVYEAADAREITADEAAMLVRSFLSAGVDTTVTGIGNALWCFSQNPGQWEALKSDPSLARPAFEEVLRITSPVHTFLRTADRDTEIAGHLVPESAKVLCVLGAANMDPEKWGDPEAFRIDRRPMGHMAFGAGIHGCVGQNIARGELEALLTVMAAKVARIEPVTRPSGGPTTLSVRSTGCRSNSSRNRGSHGYSYLHPARRQREDRGGQPGRQRDADRHLCKRARHRRRMRRLHGLRDLPCLRG</sequence>
<feature type="compositionally biased region" description="Low complexity" evidence="3">
    <location>
        <begin position="396"/>
        <end position="414"/>
    </location>
</feature>
<gene>
    <name evidence="4" type="ORF">ACFQFQ_21715</name>
</gene>
<name>A0ABW2B7Y7_9RHOB</name>
<dbReference type="Pfam" id="PF00067">
    <property type="entry name" value="p450"/>
    <property type="match status" value="1"/>
</dbReference>
<keyword evidence="2" id="KW-0479">Metal-binding</keyword>
<comment type="similarity">
    <text evidence="1 2">Belongs to the cytochrome P450 family.</text>
</comment>
<keyword evidence="2" id="KW-0503">Monooxygenase</keyword>
<dbReference type="InterPro" id="IPR017972">
    <property type="entry name" value="Cyt_P450_CS"/>
</dbReference>
<feature type="region of interest" description="Disordered" evidence="3">
    <location>
        <begin position="383"/>
        <end position="446"/>
    </location>
</feature>
<feature type="compositionally biased region" description="Basic and acidic residues" evidence="3">
    <location>
        <begin position="421"/>
        <end position="439"/>
    </location>
</feature>
<dbReference type="PANTHER" id="PTHR46696">
    <property type="entry name" value="P450, PUTATIVE (EUROFUNG)-RELATED"/>
    <property type="match status" value="1"/>
</dbReference>
<dbReference type="PANTHER" id="PTHR46696:SF1">
    <property type="entry name" value="CYTOCHROME P450 YJIB-RELATED"/>
    <property type="match status" value="1"/>
</dbReference>
<evidence type="ECO:0000313" key="5">
    <source>
        <dbReference type="Proteomes" id="UP001596353"/>
    </source>
</evidence>
<dbReference type="InterPro" id="IPR001128">
    <property type="entry name" value="Cyt_P450"/>
</dbReference>
<proteinExistence type="inferred from homology"/>
<dbReference type="Proteomes" id="UP001596353">
    <property type="component" value="Unassembled WGS sequence"/>
</dbReference>
<keyword evidence="2" id="KW-0408">Iron</keyword>